<evidence type="ECO:0000313" key="3">
    <source>
        <dbReference type="Proteomes" id="UP000535937"/>
    </source>
</evidence>
<evidence type="ECO:0008006" key="4">
    <source>
        <dbReference type="Google" id="ProtNLM"/>
    </source>
</evidence>
<accession>A0A7W4ZB03</accession>
<feature type="compositionally biased region" description="Polar residues" evidence="1">
    <location>
        <begin position="1"/>
        <end position="24"/>
    </location>
</feature>
<keyword evidence="3" id="KW-1185">Reference proteome</keyword>
<reference evidence="2 3" key="1">
    <citation type="submission" date="2020-08" db="EMBL/GenBank/DDBJ databases">
        <title>Genomic Encyclopedia of Type Strains, Phase III (KMG-III): the genomes of soil and plant-associated and newly described type strains.</title>
        <authorList>
            <person name="Whitman W."/>
        </authorList>
    </citation>
    <scope>NUCLEOTIDE SEQUENCE [LARGE SCALE GENOMIC DNA]</scope>
    <source>
        <strain evidence="2 3">CECT 8799</strain>
    </source>
</reference>
<evidence type="ECO:0000256" key="1">
    <source>
        <dbReference type="SAM" id="MobiDB-lite"/>
    </source>
</evidence>
<comment type="caution">
    <text evidence="2">The sequence shown here is derived from an EMBL/GenBank/DDBJ whole genome shotgun (WGS) entry which is preliminary data.</text>
</comment>
<feature type="region of interest" description="Disordered" evidence="1">
    <location>
        <begin position="1"/>
        <end position="27"/>
    </location>
</feature>
<name>A0A7W4ZB03_9GAMM</name>
<dbReference type="AlphaFoldDB" id="A0A7W4ZB03"/>
<dbReference type="EMBL" id="JACHWZ010000012">
    <property type="protein sequence ID" value="MBB3061904.1"/>
    <property type="molecule type" value="Genomic_DNA"/>
</dbReference>
<protein>
    <recommendedName>
        <fullName evidence="4">Spore coat protein U (SCPU) domain-containing protein</fullName>
    </recommendedName>
</protein>
<sequence>MAGTPLAQSTNMRDCDNGATSPADNNPERFIGVCNLEDSTSVFTYDSTPGYQAEVQFTVRSCSTWWGETCEQAIPYSVTVSGDDNGSNFILRRDRGNGNQAVAVNLTYASGGSSELLSPDTESSTRFPGGANGLQRPASLTLSLVNPGANLQPGAYIGNFYLTIDQCGSSYTWGTDPEICNGQSNTTRLIDLPFRIELHTQAQIRISGLQDMALTANASSGAEASQTFCVRASGGALFRISADSASGNGQFLLQGIDQVEYSTTVEHLSSGRGEELTEGLVSSNNWPSYADEDCQNLGQENMQITIRVAPEALGTAQDSSYTDTLTLTVELE</sequence>
<gene>
    <name evidence="2" type="ORF">FHS09_002747</name>
</gene>
<evidence type="ECO:0000313" key="2">
    <source>
        <dbReference type="EMBL" id="MBB3061904.1"/>
    </source>
</evidence>
<organism evidence="2 3">
    <name type="scientific">Microbulbifer rhizosphaerae</name>
    <dbReference type="NCBI Taxonomy" id="1562603"/>
    <lineage>
        <taxon>Bacteria</taxon>
        <taxon>Pseudomonadati</taxon>
        <taxon>Pseudomonadota</taxon>
        <taxon>Gammaproteobacteria</taxon>
        <taxon>Cellvibrionales</taxon>
        <taxon>Microbulbiferaceae</taxon>
        <taxon>Microbulbifer</taxon>
    </lineage>
</organism>
<dbReference type="RefSeq" id="WP_183460723.1">
    <property type="nucleotide sequence ID" value="NZ_JACHWZ010000012.1"/>
</dbReference>
<proteinExistence type="predicted"/>
<dbReference type="Proteomes" id="UP000535937">
    <property type="component" value="Unassembled WGS sequence"/>
</dbReference>